<dbReference type="PANTHER" id="PTHR14226">
    <property type="entry name" value="NEUROPATHY TARGET ESTERASE/SWISS CHEESE D.MELANOGASTER"/>
    <property type="match status" value="1"/>
</dbReference>
<dbReference type="InterPro" id="IPR014710">
    <property type="entry name" value="RmlC-like_jellyroll"/>
</dbReference>
<feature type="domain" description="PNPLA" evidence="12">
    <location>
        <begin position="799"/>
        <end position="965"/>
    </location>
</feature>
<evidence type="ECO:0000313" key="13">
    <source>
        <dbReference type="EMBL" id="PAA45993.1"/>
    </source>
</evidence>
<keyword evidence="7 9" id="KW-0443">Lipid metabolism</keyword>
<evidence type="ECO:0000313" key="15">
    <source>
        <dbReference type="Proteomes" id="UP000215902"/>
    </source>
</evidence>
<evidence type="ECO:0000256" key="7">
    <source>
        <dbReference type="ARBA" id="ARBA00023098"/>
    </source>
</evidence>
<dbReference type="InterPro" id="IPR056556">
    <property type="entry name" value="NTE1_P-loop_dom"/>
</dbReference>
<keyword evidence="15" id="KW-1185">Reference proteome</keyword>
<reference evidence="14 15" key="1">
    <citation type="submission" date="2017-06" db="EMBL/GenBank/DDBJ databases">
        <title>A platform for efficient transgenesis in Macrostomum lignano, a flatworm model organism for stem cell research.</title>
        <authorList>
            <person name="Berezikov E."/>
        </authorList>
    </citation>
    <scope>NUCLEOTIDE SEQUENCE [LARGE SCALE GENOMIC DNA]</scope>
    <source>
        <strain evidence="14">DV1</strain>
        <tissue evidence="14">Whole organism</tissue>
    </source>
</reference>
<feature type="signal peptide" evidence="10">
    <location>
        <begin position="1"/>
        <end position="18"/>
    </location>
</feature>
<dbReference type="SUPFAM" id="SSF51206">
    <property type="entry name" value="cAMP-binding domain-like"/>
    <property type="match status" value="2"/>
</dbReference>
<feature type="short sequence motif" description="GXSXG" evidence="9">
    <location>
        <begin position="830"/>
        <end position="834"/>
    </location>
</feature>
<dbReference type="Pfam" id="PF24179">
    <property type="entry name" value="NTE_Ploop"/>
    <property type="match status" value="1"/>
</dbReference>
<dbReference type="Pfam" id="PF00027">
    <property type="entry name" value="cNMP_binding"/>
    <property type="match status" value="1"/>
</dbReference>
<feature type="short sequence motif" description="GXGXXG" evidence="9">
    <location>
        <begin position="803"/>
        <end position="808"/>
    </location>
</feature>
<dbReference type="CDD" id="cd00038">
    <property type="entry name" value="CAP_ED"/>
    <property type="match status" value="1"/>
</dbReference>
<evidence type="ECO:0000259" key="12">
    <source>
        <dbReference type="PROSITE" id="PS51635"/>
    </source>
</evidence>
<dbReference type="InterPro" id="IPR000595">
    <property type="entry name" value="cNMP-bd_dom"/>
</dbReference>
<name>A0A267E101_9PLAT</name>
<evidence type="ECO:0000256" key="9">
    <source>
        <dbReference type="PROSITE-ProRule" id="PRU01161"/>
    </source>
</evidence>
<dbReference type="Gene3D" id="3.40.1090.10">
    <property type="entry name" value="Cytosolic phospholipase A2 catalytic domain"/>
    <property type="match status" value="2"/>
</dbReference>
<feature type="active site" description="Nucleophile" evidence="9">
    <location>
        <position position="832"/>
    </location>
</feature>
<dbReference type="Gene3D" id="2.60.120.10">
    <property type="entry name" value="Jelly Rolls"/>
    <property type="match status" value="1"/>
</dbReference>
<dbReference type="SUPFAM" id="SSF52151">
    <property type="entry name" value="FabD/lysophospholipase-like"/>
    <property type="match status" value="1"/>
</dbReference>
<protein>
    <submittedName>
        <fullName evidence="14">Uncharacterized protein</fullName>
    </submittedName>
</protein>
<feature type="chain" id="PRO_5011915979" evidence="10">
    <location>
        <begin position="19"/>
        <end position="1208"/>
    </location>
</feature>
<dbReference type="PANTHER" id="PTHR14226:SF29">
    <property type="entry name" value="NEUROPATHY TARGET ESTERASE SWS"/>
    <property type="match status" value="1"/>
</dbReference>
<evidence type="ECO:0000256" key="2">
    <source>
        <dbReference type="ARBA" id="ARBA00006636"/>
    </source>
</evidence>
<comment type="similarity">
    <text evidence="2">Belongs to the NTE family.</text>
</comment>
<feature type="non-terminal residue" evidence="14">
    <location>
        <position position="1"/>
    </location>
</feature>
<dbReference type="PROSITE" id="PS50042">
    <property type="entry name" value="CNMP_BINDING_3"/>
    <property type="match status" value="1"/>
</dbReference>
<evidence type="ECO:0000256" key="1">
    <source>
        <dbReference type="ARBA" id="ARBA00004370"/>
    </source>
</evidence>
<feature type="active site" description="Proton acceptor" evidence="9">
    <location>
        <position position="952"/>
    </location>
</feature>
<dbReference type="PROSITE" id="PS51635">
    <property type="entry name" value="PNPLA"/>
    <property type="match status" value="1"/>
</dbReference>
<dbReference type="EMBL" id="NIVC01002811">
    <property type="protein sequence ID" value="PAA55106.1"/>
    <property type="molecule type" value="Genomic_DNA"/>
</dbReference>
<proteinExistence type="inferred from homology"/>
<sequence length="1208" mass="131943">AWLPFCLACLLLLLGNYAYRTGALGFQVTKFRRRDQLRFYLRRIARWLLGRLSRTPAAYSSRRRWLQLQKAQELELEQTALQQRQQALQLAGLGLTNMRRVSSIGKRLLRQKTQGDLLLLASGRGGDGLNSVGSLVGSAVADTDSDFSEDDALSASSSTLKTRSALQRRGLDKLAETFWPLRSLQAAEIDRLALVGSRWPAGTLVEAEPANGIVLVDSGAIEIRLFGRHTIVEVVPPGECIFSPLMLLGHLCQSRPSVRDSQHPDARVYLRAYPGLQPTSIRFLSFRALCQALNLSSSSFSPPVNPVSTYCWRQFSKVFVQGLLPVLVPDETNASGEQQQTGVATTTACGLWGSQRSDAVEARLPQLARILELPEDRFKAAVSVTECKPGDAVAKAGDRLTCLYFVLRGRLWQRVGAKPISVAGPGEFFGMVSYCGQLPLASDIYCRSAAVLARLDPASLASEPRLLAACLARVSDSCLGSISPLVRTLDYALRFVSLKCGASLASRTGVDDPHCHFLLSGRLLLSGQSEYYGRGRIINLVAALNRSQCPLPAESVRDSELIRLSRHLVSFLSQRFQGFSHLLVSTLANALLDSYSSQASSSCSRPQSSPVKTVAVIPAQGYLPAASFAGCLAGLLPPPVRHLSSELVCRKFHKSVWDLGTRDDALHSWLTAGEEENNFVIFAADYELTPWTLLCIRQADIILVLSDHDGPPAPCLTEHFCTRYSRAQIELLLLHPKRRARVPPGSTAPFLAARPWVRQHLHLRLPDSLRLHRTRRVSLRVAPDMRRLARRLTGASIGLALGGGGARGAAHPAVIKLLCDRRVPIDALSGTSIGSLMASLWAMDTSLESLMYSSKKTFSEAGSLLMQLLDMTLPLVSFFRGGLMNRLVLKLFDRDLNIEDLWLPCYFVATDLQSCRMRVMTRGRLWKAVRASMSYPIILPPIWSDDGDLLVDGCFVNNLPADVLRYQFGAAKVVAVDISESSSLEQGGYRVYGDSLSGFRAFLARGGTRYPSLIDVQLRLASITSSMNVRQHNLQEATWCWYLTPPVHNYSISSFSSFQLIYEVASAYAEAKWKEDSASAPAWFAELLSDASDSPAAAASSASGGVHASANFESEVSALLQSIRLFSAHEPAKGFVEDSAIAANCNEIGGEMELEPETSAPLFQLRSATAPAYSRTISDPGLSVVEPISYGRDAAAQLQCCSTAGILF</sequence>
<dbReference type="Pfam" id="PF01734">
    <property type="entry name" value="Patatin"/>
    <property type="match status" value="1"/>
</dbReference>
<dbReference type="InterPro" id="IPR050301">
    <property type="entry name" value="NTE"/>
</dbReference>
<gene>
    <name evidence="14" type="ORF">BOX15_Mlig009229g1</name>
    <name evidence="13" type="ORF">BOX15_Mlig027371g8</name>
</gene>
<dbReference type="InterPro" id="IPR016035">
    <property type="entry name" value="Acyl_Trfase/lysoPLipase"/>
</dbReference>
<feature type="domain" description="Cyclic nucleotide-binding" evidence="11">
    <location>
        <begin position="388"/>
        <end position="456"/>
    </location>
</feature>
<dbReference type="InterPro" id="IPR002641">
    <property type="entry name" value="PNPLA_dom"/>
</dbReference>
<dbReference type="STRING" id="282301.A0A267E101"/>
<comment type="subcellular location">
    <subcellularLocation>
        <location evidence="1">Membrane</location>
    </subcellularLocation>
</comment>
<dbReference type="GO" id="GO:0016042">
    <property type="term" value="P:lipid catabolic process"/>
    <property type="evidence" value="ECO:0007669"/>
    <property type="project" value="UniProtKB-UniRule"/>
</dbReference>
<evidence type="ECO:0000256" key="5">
    <source>
        <dbReference type="ARBA" id="ARBA00022963"/>
    </source>
</evidence>
<keyword evidence="5 9" id="KW-0442">Lipid degradation</keyword>
<dbReference type="AlphaFoldDB" id="A0A267E101"/>
<evidence type="ECO:0000256" key="6">
    <source>
        <dbReference type="ARBA" id="ARBA00022989"/>
    </source>
</evidence>
<keyword evidence="6" id="KW-1133">Transmembrane helix</keyword>
<keyword evidence="3" id="KW-0812">Transmembrane</keyword>
<keyword evidence="4 9" id="KW-0378">Hydrolase</keyword>
<dbReference type="EMBL" id="NIVC01005136">
    <property type="protein sequence ID" value="PAA45993.1"/>
    <property type="molecule type" value="Genomic_DNA"/>
</dbReference>
<keyword evidence="8" id="KW-0472">Membrane</keyword>
<keyword evidence="10" id="KW-0732">Signal</keyword>
<dbReference type="GO" id="GO:0016020">
    <property type="term" value="C:membrane"/>
    <property type="evidence" value="ECO:0007669"/>
    <property type="project" value="UniProtKB-SubCell"/>
</dbReference>
<dbReference type="GO" id="GO:0004622">
    <property type="term" value="F:phosphatidylcholine lysophospholipase activity"/>
    <property type="evidence" value="ECO:0007669"/>
    <property type="project" value="UniProtKB-ARBA"/>
</dbReference>
<dbReference type="InterPro" id="IPR018490">
    <property type="entry name" value="cNMP-bd_dom_sf"/>
</dbReference>
<evidence type="ECO:0000256" key="4">
    <source>
        <dbReference type="ARBA" id="ARBA00022801"/>
    </source>
</evidence>
<evidence type="ECO:0000256" key="3">
    <source>
        <dbReference type="ARBA" id="ARBA00022692"/>
    </source>
</evidence>
<dbReference type="OrthoDB" id="421051at2759"/>
<evidence type="ECO:0000256" key="8">
    <source>
        <dbReference type="ARBA" id="ARBA00023136"/>
    </source>
</evidence>
<evidence type="ECO:0000256" key="10">
    <source>
        <dbReference type="SAM" id="SignalP"/>
    </source>
</evidence>
<dbReference type="Proteomes" id="UP000215902">
    <property type="component" value="Unassembled WGS sequence"/>
</dbReference>
<evidence type="ECO:0000313" key="14">
    <source>
        <dbReference type="EMBL" id="PAA55106.1"/>
    </source>
</evidence>
<accession>A0A267E101</accession>
<comment type="caution">
    <text evidence="9">Lacks conserved residue(s) required for the propagation of feature annotation.</text>
</comment>
<evidence type="ECO:0000259" key="11">
    <source>
        <dbReference type="PROSITE" id="PS50042"/>
    </source>
</evidence>
<organism evidence="14 15">
    <name type="scientific">Macrostomum lignano</name>
    <dbReference type="NCBI Taxonomy" id="282301"/>
    <lineage>
        <taxon>Eukaryota</taxon>
        <taxon>Metazoa</taxon>
        <taxon>Spiralia</taxon>
        <taxon>Lophotrochozoa</taxon>
        <taxon>Platyhelminthes</taxon>
        <taxon>Rhabditophora</taxon>
        <taxon>Macrostomorpha</taxon>
        <taxon>Macrostomida</taxon>
        <taxon>Macrostomidae</taxon>
        <taxon>Macrostomum</taxon>
    </lineage>
</organism>
<comment type="caution">
    <text evidence="14">The sequence shown here is derived from an EMBL/GenBank/DDBJ whole genome shotgun (WGS) entry which is preliminary data.</text>
</comment>